<dbReference type="PANTHER" id="PTHR22895:SF0">
    <property type="entry name" value="ARMADILLO REPEAT-CONTAINING PROTEIN 6"/>
    <property type="match status" value="1"/>
</dbReference>
<dbReference type="AlphaFoldDB" id="A0AAD9DAF6"/>
<evidence type="ECO:0000256" key="1">
    <source>
        <dbReference type="ARBA" id="ARBA00022737"/>
    </source>
</evidence>
<dbReference type="SMART" id="SM00185">
    <property type="entry name" value="ARM"/>
    <property type="match status" value="3"/>
</dbReference>
<comment type="caution">
    <text evidence="2">The sequence shown here is derived from an EMBL/GenBank/DDBJ whole genome shotgun (WGS) entry which is preliminary data.</text>
</comment>
<sequence>MTISQELFDETILENEECFDLPPLEALRETIDQFCQQLGHSPRQQQVVNGCDLPTIDDDGDNDDVVMTLQSIPGDMAHLTLTHPSTPHGQLERENRMNFRNWLSLLDDCVGVDGVVTLPSPPSPTLTSLAADTVGADSEDVTIANNTTAQMTASNDKIAEALAQLATKLQSNNHDALPYLIIFQQSSSIYTLMSFLTTIVQPTANTINESAPTKEEVYKLEILRQTANTLISILSSSSKENVKCTALRGEIRDLFIVGLNRLVGLLFRLFVTTSVGDGDGDNGDGAVSPKNVVLDLLKLSISAVRGCEGGKVAFVQSTIDDSFVKVAAKNNNLTLCNTKRGGVQVLFTILSNTALEVGYNGFDEKSAMNMMIIEATCQLLTTLCRYDDFRTPSTAGGAGGAAAAGGVSTSSAHDHAMEFHRVGVESLLVKVADGILNDLLLVDGEDTDDGVVNDEGLAKKELLAAAVLTALRVLAVNDEIIQTMVALGVLPIVTKALRLSVTTNNTNTAIDEEESSTRSNLLRKHRLAAGSLGLIRNLCGNDEIKTNLCLGSSTDHQHSISSTPSALPHLLRAMQLYPTISPIQEHACGTLAAMALRRPSNARAIIDEGGPRLILTAMKRHEENVSVQRQGALAVRNIVSRLMRDLDGSSGDNVASGNTTVEDARSAIRDRFGELGVEDVLRNIAGRHQGSVDEAYAALRDLGYSVTLTKFSAEDLERGSNISNSNVVGRTMMFGEKHNSNFRPVYEQSTGLDNAVDEAVSNFGA</sequence>
<dbReference type="PANTHER" id="PTHR22895">
    <property type="entry name" value="ARMADILLO REPEAT-CONTAINING PROTEIN 6"/>
    <property type="match status" value="1"/>
</dbReference>
<dbReference type="Gene3D" id="1.25.10.10">
    <property type="entry name" value="Leucine-rich Repeat Variant"/>
    <property type="match status" value="1"/>
</dbReference>
<evidence type="ECO:0000313" key="3">
    <source>
        <dbReference type="Proteomes" id="UP001224775"/>
    </source>
</evidence>
<reference evidence="2" key="1">
    <citation type="submission" date="2023-06" db="EMBL/GenBank/DDBJ databases">
        <title>Survivors Of The Sea: Transcriptome response of Skeletonema marinoi to long-term dormancy.</title>
        <authorList>
            <person name="Pinder M.I.M."/>
            <person name="Kourtchenko O."/>
            <person name="Robertson E.K."/>
            <person name="Larsson T."/>
            <person name="Maumus F."/>
            <person name="Osuna-Cruz C.M."/>
            <person name="Vancaester E."/>
            <person name="Stenow R."/>
            <person name="Vandepoele K."/>
            <person name="Ploug H."/>
            <person name="Bruchert V."/>
            <person name="Godhe A."/>
            <person name="Topel M."/>
        </authorList>
    </citation>
    <scope>NUCLEOTIDE SEQUENCE</scope>
    <source>
        <strain evidence="2">R05AC</strain>
    </source>
</reference>
<protein>
    <submittedName>
        <fullName evidence="2">ARM repeat-containing protein</fullName>
    </submittedName>
</protein>
<keyword evidence="3" id="KW-1185">Reference proteome</keyword>
<keyword evidence="1" id="KW-0677">Repeat</keyword>
<dbReference type="SUPFAM" id="SSF48371">
    <property type="entry name" value="ARM repeat"/>
    <property type="match status" value="1"/>
</dbReference>
<dbReference type="Proteomes" id="UP001224775">
    <property type="component" value="Unassembled WGS sequence"/>
</dbReference>
<dbReference type="InterPro" id="IPR000225">
    <property type="entry name" value="Armadillo"/>
</dbReference>
<dbReference type="InterPro" id="IPR016024">
    <property type="entry name" value="ARM-type_fold"/>
</dbReference>
<accession>A0AAD9DAF6</accession>
<evidence type="ECO:0000313" key="2">
    <source>
        <dbReference type="EMBL" id="KAK1738869.1"/>
    </source>
</evidence>
<dbReference type="EMBL" id="JATAAI010000019">
    <property type="protein sequence ID" value="KAK1738869.1"/>
    <property type="molecule type" value="Genomic_DNA"/>
</dbReference>
<dbReference type="InterPro" id="IPR011989">
    <property type="entry name" value="ARM-like"/>
</dbReference>
<gene>
    <name evidence="2" type="ORF">QTG54_010185</name>
</gene>
<name>A0AAD9DAF6_9STRA</name>
<proteinExistence type="predicted"/>
<organism evidence="2 3">
    <name type="scientific">Skeletonema marinoi</name>
    <dbReference type="NCBI Taxonomy" id="267567"/>
    <lineage>
        <taxon>Eukaryota</taxon>
        <taxon>Sar</taxon>
        <taxon>Stramenopiles</taxon>
        <taxon>Ochrophyta</taxon>
        <taxon>Bacillariophyta</taxon>
        <taxon>Coscinodiscophyceae</taxon>
        <taxon>Thalassiosirophycidae</taxon>
        <taxon>Thalassiosirales</taxon>
        <taxon>Skeletonemataceae</taxon>
        <taxon>Skeletonema</taxon>
        <taxon>Skeletonema marinoi-dohrnii complex</taxon>
    </lineage>
</organism>